<evidence type="ECO:0000256" key="4">
    <source>
        <dbReference type="ARBA" id="ARBA00022723"/>
    </source>
</evidence>
<comment type="similarity">
    <text evidence="2 6">Belongs to the bacterial solute-binding protein 9 family.</text>
</comment>
<dbReference type="InterPro" id="IPR006128">
    <property type="entry name" value="Lipoprotein_PsaA-like"/>
</dbReference>
<dbReference type="Proteomes" id="UP001194539">
    <property type="component" value="Unassembled WGS sequence"/>
</dbReference>
<feature type="signal peptide" evidence="8">
    <location>
        <begin position="1"/>
        <end position="23"/>
    </location>
</feature>
<dbReference type="InterPro" id="IPR006127">
    <property type="entry name" value="ZnuA-like"/>
</dbReference>
<dbReference type="Pfam" id="PF01297">
    <property type="entry name" value="ZnuA"/>
    <property type="match status" value="1"/>
</dbReference>
<keyword evidence="10" id="KW-1185">Reference proteome</keyword>
<evidence type="ECO:0000256" key="1">
    <source>
        <dbReference type="ARBA" id="ARBA00004196"/>
    </source>
</evidence>
<feature type="region of interest" description="Disordered" evidence="7">
    <location>
        <begin position="117"/>
        <end position="138"/>
    </location>
</feature>
<comment type="subcellular location">
    <subcellularLocation>
        <location evidence="1">Cell envelope</location>
    </subcellularLocation>
</comment>
<dbReference type="RefSeq" id="WP_197964553.1">
    <property type="nucleotide sequence ID" value="NZ_JACEGD010000001.1"/>
</dbReference>
<evidence type="ECO:0000256" key="2">
    <source>
        <dbReference type="ARBA" id="ARBA00011028"/>
    </source>
</evidence>
<evidence type="ECO:0000256" key="8">
    <source>
        <dbReference type="SAM" id="SignalP"/>
    </source>
</evidence>
<sequence>MFTRLRTIALAGLVFLSPLAAGAASAKKLNVVASFSIIGDFARHVGGDRIDLRSLVGANGDPHVYEPRPGDVRTIAAADIVLVNGLQFEGFLRRLIEASRTKAPVVELTKGIQLLRSREQAHSQGQPGHHHHHGDYDPHAWQAVPNARVYVKNIAKAFCSVDPSSCKTYETNAKVFDASLTALDAEIRATIASIPPHKRVVMTAHEAFGYFAHEYGLTFLAPEGLSTDTEASASGIASLIRQIKQDNVSAVFVENITDPRLVQRIATETGAKMAGELYSDALSGPDGPAATYVDMMKHNASTIRKAIVPDVP</sequence>
<keyword evidence="5 8" id="KW-0732">Signal</keyword>
<protein>
    <submittedName>
        <fullName evidence="9">Zinc ABC transporter substrate-binding protein</fullName>
    </submittedName>
</protein>
<dbReference type="InterPro" id="IPR050492">
    <property type="entry name" value="Bact_metal-bind_prot9"/>
</dbReference>
<accession>A0ABS0NUR1</accession>
<keyword evidence="4" id="KW-0479">Metal-binding</keyword>
<reference evidence="9 10" key="1">
    <citation type="submission" date="2020-07" db="EMBL/GenBank/DDBJ databases">
        <title>Bradyrhizobium diversity isolated from nodules of indigenous legumes of Western Australia.</title>
        <authorList>
            <person name="Klepa M.S."/>
        </authorList>
    </citation>
    <scope>NUCLEOTIDE SEQUENCE [LARGE SCALE GENOMIC DNA]</scope>
    <source>
        <strain evidence="9 10">CNPSo 4019</strain>
    </source>
</reference>
<keyword evidence="3 6" id="KW-0813">Transport</keyword>
<feature type="chain" id="PRO_5047289141" evidence="8">
    <location>
        <begin position="24"/>
        <end position="312"/>
    </location>
</feature>
<evidence type="ECO:0000256" key="3">
    <source>
        <dbReference type="ARBA" id="ARBA00022448"/>
    </source>
</evidence>
<evidence type="ECO:0000256" key="6">
    <source>
        <dbReference type="RuleBase" id="RU003512"/>
    </source>
</evidence>
<proteinExistence type="inferred from homology"/>
<dbReference type="PANTHER" id="PTHR42953:SF1">
    <property type="entry name" value="METAL-BINDING PROTEIN HI_0362-RELATED"/>
    <property type="match status" value="1"/>
</dbReference>
<comment type="caution">
    <text evidence="9">The sequence shown here is derived from an EMBL/GenBank/DDBJ whole genome shotgun (WGS) entry which is preliminary data.</text>
</comment>
<gene>
    <name evidence="9" type="ORF">H1B27_00390</name>
</gene>
<dbReference type="InterPro" id="IPR006129">
    <property type="entry name" value="AdhesinB"/>
</dbReference>
<dbReference type="PRINTS" id="PR00691">
    <property type="entry name" value="ADHESINB"/>
</dbReference>
<name>A0ABS0NUR1_9BRAD</name>
<dbReference type="SUPFAM" id="SSF53807">
    <property type="entry name" value="Helical backbone' metal receptor"/>
    <property type="match status" value="1"/>
</dbReference>
<evidence type="ECO:0000313" key="9">
    <source>
        <dbReference type="EMBL" id="MBH5384746.1"/>
    </source>
</evidence>
<evidence type="ECO:0000313" key="10">
    <source>
        <dbReference type="Proteomes" id="UP001194539"/>
    </source>
</evidence>
<evidence type="ECO:0000256" key="5">
    <source>
        <dbReference type="ARBA" id="ARBA00022729"/>
    </source>
</evidence>
<dbReference type="Gene3D" id="3.40.50.1980">
    <property type="entry name" value="Nitrogenase molybdenum iron protein domain"/>
    <property type="match status" value="2"/>
</dbReference>
<evidence type="ECO:0000256" key="7">
    <source>
        <dbReference type="SAM" id="MobiDB-lite"/>
    </source>
</evidence>
<organism evidence="9 10">
    <name type="scientific">Bradyrhizobium diversitatis</name>
    <dbReference type="NCBI Taxonomy" id="2755406"/>
    <lineage>
        <taxon>Bacteria</taxon>
        <taxon>Pseudomonadati</taxon>
        <taxon>Pseudomonadota</taxon>
        <taxon>Alphaproteobacteria</taxon>
        <taxon>Hyphomicrobiales</taxon>
        <taxon>Nitrobacteraceae</taxon>
        <taxon>Bradyrhizobium</taxon>
    </lineage>
</organism>
<dbReference type="EMBL" id="JACEGD010000001">
    <property type="protein sequence ID" value="MBH5384746.1"/>
    <property type="molecule type" value="Genomic_DNA"/>
</dbReference>
<dbReference type="PANTHER" id="PTHR42953">
    <property type="entry name" value="HIGH-AFFINITY ZINC UPTAKE SYSTEM PROTEIN ZNUA-RELATED"/>
    <property type="match status" value="1"/>
</dbReference>
<dbReference type="PRINTS" id="PR00690">
    <property type="entry name" value="ADHESNFAMILY"/>
</dbReference>